<dbReference type="RefSeq" id="WP_055572864.1">
    <property type="nucleotide sequence ID" value="NZ_FMZK01000009.1"/>
</dbReference>
<reference evidence="2" key="1">
    <citation type="submission" date="2016-10" db="EMBL/GenBank/DDBJ databases">
        <authorList>
            <person name="Varghese N."/>
            <person name="Submissions S."/>
        </authorList>
    </citation>
    <scope>NUCLEOTIDE SEQUENCE [LARGE SCALE GENOMIC DNA]</scope>
    <source>
        <strain evidence="2">CGMCC 4.3504</strain>
    </source>
</reference>
<sequence>MDFVSVRQAAQSLGVDDSRVRRLLHEERLRGTLVGGRWIVDADSVRDRKLSAPEPGRPLSARNAWGILAMLSGCRPPELSGPERSRLLARLRNLAAHGELSAARLQKLLVARAEVRRYRVHRGAVHVLLTDPDVVRGGGSAAPRVGADYVASGRAEVYVHPDRLGKLEAGFGLVLDTRGGNLVVRVPPAEAWAFLASDAGGAGEDKDAPASVVAADLLDAREDRADAAAVGILEPLLAAYAVRPAGEGRRRGITRT</sequence>
<keyword evidence="2" id="KW-1185">Reference proteome</keyword>
<organism evidence="1 2">
    <name type="scientific">Streptomyces prasinopilosus</name>
    <dbReference type="NCBI Taxonomy" id="67344"/>
    <lineage>
        <taxon>Bacteria</taxon>
        <taxon>Bacillati</taxon>
        <taxon>Actinomycetota</taxon>
        <taxon>Actinomycetes</taxon>
        <taxon>Kitasatosporales</taxon>
        <taxon>Streptomycetaceae</taxon>
        <taxon>Streptomyces</taxon>
    </lineage>
</organism>
<name>A0A1G6VS03_9ACTN</name>
<evidence type="ECO:0000313" key="1">
    <source>
        <dbReference type="EMBL" id="SDD56193.1"/>
    </source>
</evidence>
<dbReference type="Proteomes" id="UP000182100">
    <property type="component" value="Unassembled WGS sequence"/>
</dbReference>
<dbReference type="AlphaFoldDB" id="A0A1G6VS03"/>
<proteinExistence type="predicted"/>
<protein>
    <submittedName>
        <fullName evidence="1">DNA binding domain-containing protein, excisionase family</fullName>
    </submittedName>
</protein>
<gene>
    <name evidence="1" type="ORF">SAMN05216505_10975</name>
</gene>
<dbReference type="STRING" id="67344.SAMN05216505_10975"/>
<evidence type="ECO:0000313" key="2">
    <source>
        <dbReference type="Proteomes" id="UP000182100"/>
    </source>
</evidence>
<dbReference type="EMBL" id="FMZK01000009">
    <property type="protein sequence ID" value="SDD56193.1"/>
    <property type="molecule type" value="Genomic_DNA"/>
</dbReference>
<accession>A0A1G6VS03</accession>